<reference evidence="1" key="1">
    <citation type="submission" date="2023-07" db="EMBL/GenBank/DDBJ databases">
        <title>Black Yeasts Isolated from many extreme environments.</title>
        <authorList>
            <person name="Coleine C."/>
            <person name="Stajich J.E."/>
            <person name="Selbmann L."/>
        </authorList>
    </citation>
    <scope>NUCLEOTIDE SEQUENCE</scope>
    <source>
        <strain evidence="1">CCFEE 5714</strain>
    </source>
</reference>
<comment type="caution">
    <text evidence="1">The sequence shown here is derived from an EMBL/GenBank/DDBJ whole genome shotgun (WGS) entry which is preliminary data.</text>
</comment>
<proteinExistence type="predicted"/>
<gene>
    <name evidence="1" type="ORF">LTR37_005884</name>
</gene>
<evidence type="ECO:0000313" key="2">
    <source>
        <dbReference type="Proteomes" id="UP001281147"/>
    </source>
</evidence>
<keyword evidence="2" id="KW-1185">Reference proteome</keyword>
<evidence type="ECO:0000313" key="1">
    <source>
        <dbReference type="EMBL" id="KAK3717175.1"/>
    </source>
</evidence>
<dbReference type="Proteomes" id="UP001281147">
    <property type="component" value="Unassembled WGS sequence"/>
</dbReference>
<sequence length="477" mass="52066">MAILESGAPSMPLPLHDNTSPRPLLPALSPLLGISPIHQLQLLLRLPPTRIQSLPSRANLLPRELQPRHNVCAISRSQQLHRIQLFRRPEWIDNATPPSLWALILESLHLASSIDLHLEQWFGGCGYPVVEHVGGVEAGVADGAVVLELVAVGEDTVVASMLRPVGNPRMPGTNNPFNMSGGGVNNNMMMNPRAHRQSLLMQRQQQQQQQQPANDPNNDLRFKPSKSLREVLVELLDQQQECIETVATKLAALKDLAQAGLMSPGQGLGNLQISATEEAQIKQMADEEGDTEPYQGMPYRRGRRGGTAYQQQQFMPHPQQLMTGSEAEQKYPLKKYHILQEEIDALIGMAMQNGGQQAFANHIALACADPEKARDGMLEKVLGPANGSGLQQMAIAAPPSTPGAQMALEGGMAPGFQQPDPYQQQQQWAPQGYPQAMGVKVRELNQNSRLDGSVFECDWCIATVALASAEGGQLSHK</sequence>
<accession>A0ACC3NIN0</accession>
<dbReference type="EMBL" id="JAUTXU010000038">
    <property type="protein sequence ID" value="KAK3717175.1"/>
    <property type="molecule type" value="Genomic_DNA"/>
</dbReference>
<organism evidence="1 2">
    <name type="scientific">Vermiconidia calcicola</name>
    <dbReference type="NCBI Taxonomy" id="1690605"/>
    <lineage>
        <taxon>Eukaryota</taxon>
        <taxon>Fungi</taxon>
        <taxon>Dikarya</taxon>
        <taxon>Ascomycota</taxon>
        <taxon>Pezizomycotina</taxon>
        <taxon>Dothideomycetes</taxon>
        <taxon>Dothideomycetidae</taxon>
        <taxon>Mycosphaerellales</taxon>
        <taxon>Extremaceae</taxon>
        <taxon>Vermiconidia</taxon>
    </lineage>
</organism>
<protein>
    <submittedName>
        <fullName evidence="1">Uncharacterized protein</fullName>
    </submittedName>
</protein>
<name>A0ACC3NIN0_9PEZI</name>